<evidence type="ECO:0000256" key="5">
    <source>
        <dbReference type="ARBA" id="ARBA00022723"/>
    </source>
</evidence>
<comment type="domain">
    <text evidence="9">The twin Cx2C motifs are involved in the recognition by the mitochondrial MIA40-ERV1 disulfide relay system. The formation of 2 disulfide bonds in the Cx2C motifs through dithiol/disulfide exchange reactions effectively traps the protein in the mitochondrial intermembrane space.</text>
</comment>
<dbReference type="PANTHER" id="PTHR13273:SF14">
    <property type="entry name" value="ANAMORSIN"/>
    <property type="match status" value="1"/>
</dbReference>
<dbReference type="GO" id="GO:0009055">
    <property type="term" value="F:electron transfer activity"/>
    <property type="evidence" value="ECO:0007669"/>
    <property type="project" value="UniProtKB-UniRule"/>
</dbReference>
<dbReference type="GO" id="GO:0016226">
    <property type="term" value="P:iron-sulfur cluster assembly"/>
    <property type="evidence" value="ECO:0007669"/>
    <property type="project" value="UniProtKB-UniRule"/>
</dbReference>
<feature type="binding site" evidence="9">
    <location>
        <position position="177"/>
    </location>
    <ligand>
        <name>[2Fe-2S] cluster</name>
        <dbReference type="ChEBI" id="CHEBI:190135"/>
    </ligand>
</feature>
<feature type="short sequence motif" description="Cx2C motif 2" evidence="9">
    <location>
        <begin position="221"/>
        <end position="224"/>
    </location>
</feature>
<dbReference type="InterPro" id="IPR046408">
    <property type="entry name" value="CIAPIN1"/>
</dbReference>
<comment type="domain">
    <text evidence="9">The N-terminal domain has structural similarity with S-adenosyl-L-methionine-dependent methyltransferases, but does not bind S-adenosyl-L-methionine. It is required for correct assembly of the 2 Fe-S clusters.</text>
</comment>
<evidence type="ECO:0000256" key="2">
    <source>
        <dbReference type="ARBA" id="ARBA00008169"/>
    </source>
</evidence>
<feature type="binding site" evidence="9">
    <location>
        <position position="213"/>
    </location>
    <ligand>
        <name>[4Fe-4S] cluster</name>
        <dbReference type="ChEBI" id="CHEBI:49883"/>
    </ligand>
</feature>
<feature type="region of interest" description="Disordered" evidence="10">
    <location>
        <begin position="109"/>
        <end position="143"/>
    </location>
</feature>
<evidence type="ECO:0000256" key="10">
    <source>
        <dbReference type="SAM" id="MobiDB-lite"/>
    </source>
</evidence>
<dbReference type="AlphaFoldDB" id="A0AAD1XRX8"/>
<keyword evidence="13" id="KW-1185">Reference proteome</keyword>
<reference evidence="12" key="1">
    <citation type="submission" date="2023-07" db="EMBL/GenBank/DDBJ databases">
        <authorList>
            <consortium name="AG Swart"/>
            <person name="Singh M."/>
            <person name="Singh A."/>
            <person name="Seah K."/>
            <person name="Emmerich C."/>
        </authorList>
    </citation>
    <scope>NUCLEOTIDE SEQUENCE</scope>
    <source>
        <strain evidence="12">DP1</strain>
    </source>
</reference>
<keyword evidence="3 9" id="KW-0004">4Fe-4S</keyword>
<comment type="domain">
    <text evidence="9">The C-terminal domain binds 2 Fe-S clusters but is otherwise mostly in an intrinsically disordered conformation.</text>
</comment>
<evidence type="ECO:0000259" key="11">
    <source>
        <dbReference type="Pfam" id="PF05093"/>
    </source>
</evidence>
<evidence type="ECO:0000256" key="8">
    <source>
        <dbReference type="ARBA" id="ARBA00023128"/>
    </source>
</evidence>
<keyword evidence="9" id="KW-0001">2Fe-2S</keyword>
<feature type="binding site" evidence="9">
    <location>
        <position position="210"/>
    </location>
    <ligand>
        <name>[4Fe-4S] cluster</name>
        <dbReference type="ChEBI" id="CHEBI:49883"/>
    </ligand>
</feature>
<dbReference type="GO" id="GO:0051539">
    <property type="term" value="F:4 iron, 4 sulfur cluster binding"/>
    <property type="evidence" value="ECO:0007669"/>
    <property type="project" value="UniProtKB-KW"/>
</dbReference>
<name>A0AAD1XRX8_EUPCR</name>
<dbReference type="GO" id="GO:0051537">
    <property type="term" value="F:2 iron, 2 sulfur cluster binding"/>
    <property type="evidence" value="ECO:0007669"/>
    <property type="project" value="UniProtKB-UniRule"/>
</dbReference>
<keyword evidence="6 9" id="KW-0408">Iron</keyword>
<gene>
    <name evidence="12" type="ORF">ECRASSUSDP1_LOCUS18999</name>
</gene>
<evidence type="ECO:0000256" key="9">
    <source>
        <dbReference type="HAMAP-Rule" id="MF_03115"/>
    </source>
</evidence>
<keyword evidence="7 9" id="KW-0411">Iron-sulfur</keyword>
<feature type="region of interest" description="Fe-S binding site B" evidence="9">
    <location>
        <begin position="210"/>
        <end position="224"/>
    </location>
</feature>
<comment type="caution">
    <text evidence="12">The sequence shown here is derived from an EMBL/GenBank/DDBJ whole genome shotgun (WGS) entry which is preliminary data.</text>
</comment>
<keyword evidence="5 9" id="KW-0479">Metal-binding</keyword>
<dbReference type="PANTHER" id="PTHR13273">
    <property type="entry name" value="ANAMORSIN"/>
    <property type="match status" value="1"/>
</dbReference>
<keyword evidence="8 9" id="KW-0496">Mitochondrion</keyword>
<comment type="subcellular location">
    <subcellularLocation>
        <location evidence="9">Cytoplasm</location>
    </subcellularLocation>
    <subcellularLocation>
        <location evidence="9">Mitochondrion intermembrane space</location>
    </subcellularLocation>
</comment>
<feature type="short sequence motif" description="Cx2C motif 1" evidence="9">
    <location>
        <begin position="210"/>
        <end position="213"/>
    </location>
</feature>
<keyword evidence="4 9" id="KW-0963">Cytoplasm</keyword>
<feature type="binding site" evidence="9">
    <location>
        <position position="180"/>
    </location>
    <ligand>
        <name>[2Fe-2S] cluster</name>
        <dbReference type="ChEBI" id="CHEBI:190135"/>
    </ligand>
</feature>
<dbReference type="InterPro" id="IPR007785">
    <property type="entry name" value="Anamorsin"/>
</dbReference>
<evidence type="ECO:0000256" key="7">
    <source>
        <dbReference type="ARBA" id="ARBA00023014"/>
    </source>
</evidence>
<comment type="caution">
    <text evidence="9">Lacks conserved residue(s) required for the propagation of feature annotation.</text>
</comment>
<evidence type="ECO:0000256" key="6">
    <source>
        <dbReference type="ARBA" id="ARBA00023004"/>
    </source>
</evidence>
<feature type="domain" description="Anamorsin C-terminal" evidence="11">
    <location>
        <begin position="172"/>
        <end position="240"/>
    </location>
</feature>
<evidence type="ECO:0000313" key="13">
    <source>
        <dbReference type="Proteomes" id="UP001295684"/>
    </source>
</evidence>
<proteinExistence type="inferred from homology"/>
<feature type="binding site" evidence="9">
    <location>
        <position position="224"/>
    </location>
    <ligand>
        <name>[4Fe-4S] cluster</name>
        <dbReference type="ChEBI" id="CHEBI:49883"/>
    </ligand>
</feature>
<evidence type="ECO:0000256" key="4">
    <source>
        <dbReference type="ARBA" id="ARBA00022490"/>
    </source>
</evidence>
<comment type="function">
    <text evidence="9">Component of the cytosolic iron-sulfur (Fe-S) protein assembly (CIA) machinery. Required for the maturation of extramitochondrial Fe-S proteins. Part of an electron transfer chain functioning in an early step of cytosolic Fe-S biogenesis, facilitating the de novo assembly of a [4Fe-4S] cluster on the cytosolic Fe-S scaffold complex. Electrons are transferred from NADPH via a FAD- and FMN-containing diflavin oxidoreductase. Together with the diflavin oxidoreductase, also required for the assembly of the diferric tyrosyl radical cofactor of ribonucleotide reductase (RNR), probably by providing electrons for reduction during radical cofactor maturation in the catalytic small subunit.</text>
</comment>
<organism evidence="12 13">
    <name type="scientific">Euplotes crassus</name>
    <dbReference type="NCBI Taxonomy" id="5936"/>
    <lineage>
        <taxon>Eukaryota</taxon>
        <taxon>Sar</taxon>
        <taxon>Alveolata</taxon>
        <taxon>Ciliophora</taxon>
        <taxon>Intramacronucleata</taxon>
        <taxon>Spirotrichea</taxon>
        <taxon>Hypotrichia</taxon>
        <taxon>Euplotida</taxon>
        <taxon>Euplotidae</taxon>
        <taxon>Moneuplotes</taxon>
    </lineage>
</organism>
<accession>A0AAD1XRX8</accession>
<dbReference type="Proteomes" id="UP001295684">
    <property type="component" value="Unassembled WGS sequence"/>
</dbReference>
<sequence length="268" mass="29465">MENLIITEDKSQFPEMFTNNPANLIVSNSQATLILPCFQKKVFAGVTVHDSILLGEKKTVTQIYSVLKDNGKLKVITASNSYPASMVSFIKMTGFTDVQEEKDFVAATKPTWSSTGGSLKERREKKADDKSNPWAGKSTNEVDMVDEDDLLKEEEKEGAPAKTFAKESDCITKPKACENCNCGRKEIEENEKMSEEKKAALESGNIKSNCGKCYLGDAFRCATCPYLGQPAFEAGDKVKLKVSDQTAVKEETETTGTKLQGTKVVLEL</sequence>
<feature type="binding site" evidence="9">
    <location>
        <position position="221"/>
    </location>
    <ligand>
        <name>[4Fe-4S] cluster</name>
        <dbReference type="ChEBI" id="CHEBI:49883"/>
    </ligand>
</feature>
<comment type="subunit">
    <text evidence="9">Monomer.</text>
</comment>
<dbReference type="EMBL" id="CAMPGE010019264">
    <property type="protein sequence ID" value="CAI2377611.1"/>
    <property type="molecule type" value="Genomic_DNA"/>
</dbReference>
<evidence type="ECO:0000313" key="12">
    <source>
        <dbReference type="EMBL" id="CAI2377611.1"/>
    </source>
</evidence>
<protein>
    <recommendedName>
        <fullName evidence="9">Anamorsin homolog</fullName>
    </recommendedName>
    <alternativeName>
        <fullName evidence="9">Fe-S cluster assembly protein DRE2 homolog</fullName>
    </alternativeName>
</protein>
<feature type="binding site" evidence="9">
    <location>
        <position position="182"/>
    </location>
    <ligand>
        <name>[2Fe-2S] cluster</name>
        <dbReference type="ChEBI" id="CHEBI:190135"/>
    </ligand>
</feature>
<dbReference type="GO" id="GO:0005758">
    <property type="term" value="C:mitochondrial intermembrane space"/>
    <property type="evidence" value="ECO:0007669"/>
    <property type="project" value="UniProtKB-SubCell"/>
</dbReference>
<comment type="similarity">
    <text evidence="2 9">Belongs to the anamorsin family.</text>
</comment>
<feature type="binding site" evidence="9">
    <location>
        <position position="170"/>
    </location>
    <ligand>
        <name>[2Fe-2S] cluster</name>
        <dbReference type="ChEBI" id="CHEBI:190135"/>
    </ligand>
</feature>
<evidence type="ECO:0000256" key="1">
    <source>
        <dbReference type="ARBA" id="ARBA00001966"/>
    </source>
</evidence>
<comment type="cofactor">
    <cofactor evidence="9">
        <name>[2Fe-2S] cluster</name>
        <dbReference type="ChEBI" id="CHEBI:190135"/>
    </cofactor>
</comment>
<dbReference type="HAMAP" id="MF_03115">
    <property type="entry name" value="Anamorsin"/>
    <property type="match status" value="1"/>
</dbReference>
<dbReference type="GO" id="GO:0046872">
    <property type="term" value="F:metal ion binding"/>
    <property type="evidence" value="ECO:0007669"/>
    <property type="project" value="UniProtKB-KW"/>
</dbReference>
<feature type="compositionally biased region" description="Basic and acidic residues" evidence="10">
    <location>
        <begin position="119"/>
        <end position="131"/>
    </location>
</feature>
<dbReference type="Pfam" id="PF05093">
    <property type="entry name" value="CIAPIN1"/>
    <property type="match status" value="1"/>
</dbReference>
<comment type="cofactor">
    <cofactor evidence="1 9">
        <name>[4Fe-4S] cluster</name>
        <dbReference type="ChEBI" id="CHEBI:49883"/>
    </cofactor>
</comment>
<evidence type="ECO:0000256" key="3">
    <source>
        <dbReference type="ARBA" id="ARBA00022485"/>
    </source>
</evidence>